<dbReference type="SUPFAM" id="SSF49464">
    <property type="entry name" value="Carboxypeptidase regulatory domain-like"/>
    <property type="match status" value="1"/>
</dbReference>
<dbReference type="InterPro" id="IPR026444">
    <property type="entry name" value="Secre_tail"/>
</dbReference>
<keyword evidence="2" id="KW-1185">Reference proteome</keyword>
<name>A0A542ZXH9_RARFA</name>
<dbReference type="EMBL" id="VFOS01000001">
    <property type="protein sequence ID" value="TQL65061.1"/>
    <property type="molecule type" value="Genomic_DNA"/>
</dbReference>
<evidence type="ECO:0000313" key="2">
    <source>
        <dbReference type="Proteomes" id="UP000315389"/>
    </source>
</evidence>
<dbReference type="NCBIfam" id="TIGR04183">
    <property type="entry name" value="Por_Secre_tail"/>
    <property type="match status" value="1"/>
</dbReference>
<comment type="caution">
    <text evidence="1">The sequence shown here is derived from an EMBL/GenBank/DDBJ whole genome shotgun (WGS) entry which is preliminary data.</text>
</comment>
<evidence type="ECO:0000313" key="1">
    <source>
        <dbReference type="EMBL" id="TQL65061.1"/>
    </source>
</evidence>
<reference evidence="1 2" key="1">
    <citation type="submission" date="2019-06" db="EMBL/GenBank/DDBJ databases">
        <title>Sequencing the genomes of 1000 actinobacteria strains.</title>
        <authorList>
            <person name="Klenk H.-P."/>
        </authorList>
    </citation>
    <scope>NUCLEOTIDE SEQUENCE [LARGE SCALE GENOMIC DNA]</scope>
    <source>
        <strain evidence="1 2">DSM 4813</strain>
    </source>
</reference>
<dbReference type="SUPFAM" id="SSF49452">
    <property type="entry name" value="Starch-binding domain-like"/>
    <property type="match status" value="1"/>
</dbReference>
<gene>
    <name evidence="1" type="ORF">FB461_1594</name>
</gene>
<dbReference type="Proteomes" id="UP000315389">
    <property type="component" value="Unassembled WGS sequence"/>
</dbReference>
<sequence>MVAPASNASAASSVTLRFLSSDGYPAPGLKVKIGKKTGTTSFGGAVKFAGLKAGKQRVTLVLKRPGDDAETRTFTKRVSVTLQPGANGTKSVRVSDFVVVRGVVRDSKGKPLRGQTVTLVEGDSGSTTGRTNSRGAYSLLYAITADKTAEYLVTVAVEVEKNVTAFAPATIRETSARRYSAGRAKSTRVNVTVPKLASGGVTGKVVAADGTPVKNAVVGIELSTTAGTELAQVVYTKKDGTYHARHLIPGKYTISIHAKKSIAQPKEITVKKKSVKAGTHRILGTGTLVATITTAGASDPVSTLLESDPDWLTLGWIQSETVAASNSPENVQHTVTYTNVPAGKYRVRINRPSGPVGEWVTVLAGESTNAGALVQPPQPATTTLTGTVKLSDGKATQANVQVYDADGTLISAYSNKSNATTGKFEVKRAHLDGTYFVVATKSQKVKINGKKTFVAQQGSSTVTLTNGTVTPVVDITLAPAAKVTVRTVAGGKAVDGVRVDLVRLDDVGPFARDSVTTSYPWRSNKSVFRHVSPGVKYRLRYVDPDVTGIKWIGPTFTLKAGQNKTVTAKVQR</sequence>
<organism evidence="1 2">
    <name type="scientific">Rarobacter faecitabidus</name>
    <dbReference type="NCBI Taxonomy" id="13243"/>
    <lineage>
        <taxon>Bacteria</taxon>
        <taxon>Bacillati</taxon>
        <taxon>Actinomycetota</taxon>
        <taxon>Actinomycetes</taxon>
        <taxon>Micrococcales</taxon>
        <taxon>Rarobacteraceae</taxon>
        <taxon>Rarobacter</taxon>
    </lineage>
</organism>
<proteinExistence type="predicted"/>
<dbReference type="Gene3D" id="2.60.40.1120">
    <property type="entry name" value="Carboxypeptidase-like, regulatory domain"/>
    <property type="match status" value="2"/>
</dbReference>
<dbReference type="AlphaFoldDB" id="A0A542ZXH9"/>
<accession>A0A542ZXH9</accession>
<dbReference type="Pfam" id="PF13620">
    <property type="entry name" value="CarboxypepD_reg"/>
    <property type="match status" value="1"/>
</dbReference>
<dbReference type="GO" id="GO:0030246">
    <property type="term" value="F:carbohydrate binding"/>
    <property type="evidence" value="ECO:0007669"/>
    <property type="project" value="InterPro"/>
</dbReference>
<protein>
    <submittedName>
        <fullName evidence="1">Putative secreted protein (Por secretion system target)</fullName>
    </submittedName>
</protein>
<dbReference type="InterPro" id="IPR013784">
    <property type="entry name" value="Carb-bd-like_fold"/>
</dbReference>
<dbReference type="InterPro" id="IPR008969">
    <property type="entry name" value="CarboxyPept-like_regulatory"/>
</dbReference>